<reference evidence="2 3" key="1">
    <citation type="submission" date="2017-09" db="EMBL/GenBank/DDBJ databases">
        <title>Depth-based differentiation of microbial function through sediment-hosted aquifers and enrichment of novel symbionts in the deep terrestrial subsurface.</title>
        <authorList>
            <person name="Probst A.J."/>
            <person name="Ladd B."/>
            <person name="Jarett J.K."/>
            <person name="Geller-Mcgrath D.E."/>
            <person name="Sieber C.M."/>
            <person name="Emerson J.B."/>
            <person name="Anantharaman K."/>
            <person name="Thomas B.C."/>
            <person name="Malmstrom R."/>
            <person name="Stieglmeier M."/>
            <person name="Klingl A."/>
            <person name="Woyke T."/>
            <person name="Ryan C.M."/>
            <person name="Banfield J.F."/>
        </authorList>
    </citation>
    <scope>NUCLEOTIDE SEQUENCE [LARGE SCALE GENOMIC DNA]</scope>
    <source>
        <strain evidence="2">CG11_big_fil_rev_8_21_14_0_20_38_23</strain>
    </source>
</reference>
<dbReference type="EMBL" id="PCWR01000024">
    <property type="protein sequence ID" value="PIR07438.1"/>
    <property type="molecule type" value="Genomic_DNA"/>
</dbReference>
<dbReference type="SUPFAM" id="SSF52833">
    <property type="entry name" value="Thioredoxin-like"/>
    <property type="match status" value="1"/>
</dbReference>
<dbReference type="InterPro" id="IPR036249">
    <property type="entry name" value="Thioredoxin-like_sf"/>
</dbReference>
<name>A0A2H0NEW7_9BACT</name>
<dbReference type="PROSITE" id="PS51354">
    <property type="entry name" value="GLUTAREDOXIN_2"/>
    <property type="match status" value="1"/>
</dbReference>
<comment type="caution">
    <text evidence="2">The sequence shown here is derived from an EMBL/GenBank/DDBJ whole genome shotgun (WGS) entry which is preliminary data.</text>
</comment>
<keyword evidence="1" id="KW-1133">Transmembrane helix</keyword>
<dbReference type="Gene3D" id="3.40.30.10">
    <property type="entry name" value="Glutaredoxin"/>
    <property type="match status" value="1"/>
</dbReference>
<protein>
    <submittedName>
        <fullName evidence="2">Uncharacterized protein</fullName>
    </submittedName>
</protein>
<dbReference type="Proteomes" id="UP000228867">
    <property type="component" value="Unassembled WGS sequence"/>
</dbReference>
<evidence type="ECO:0000313" key="2">
    <source>
        <dbReference type="EMBL" id="PIR07438.1"/>
    </source>
</evidence>
<dbReference type="AlphaFoldDB" id="A0A2H0NEW7"/>
<keyword evidence="1" id="KW-0472">Membrane</keyword>
<proteinExistence type="predicted"/>
<organism evidence="2 3">
    <name type="scientific">Candidatus Jorgensenbacteria bacterium CG11_big_fil_rev_8_21_14_0_20_38_23</name>
    <dbReference type="NCBI Taxonomy" id="1974594"/>
    <lineage>
        <taxon>Bacteria</taxon>
        <taxon>Candidatus Joergenseniibacteriota</taxon>
    </lineage>
</organism>
<keyword evidence="1" id="KW-0812">Transmembrane</keyword>
<dbReference type="PROSITE" id="PS00194">
    <property type="entry name" value="THIOREDOXIN_1"/>
    <property type="match status" value="1"/>
</dbReference>
<evidence type="ECO:0000313" key="3">
    <source>
        <dbReference type="Proteomes" id="UP000228867"/>
    </source>
</evidence>
<sequence length="134" mass="15111">MNKKDLLIPLIIVGALILIVCLFLFLGNRKANNITAPLNNLNDSNQIIFFYGEGCPHCAEVEKFFQQENIRSKINFQSLEVYQNKDNANLMLQKAEGCGLKPEELGVPFLFDPGKCLVGDQPIIDYFKSKTSQQ</sequence>
<feature type="transmembrane region" description="Helical" evidence="1">
    <location>
        <begin position="6"/>
        <end position="26"/>
    </location>
</feature>
<evidence type="ECO:0000256" key="1">
    <source>
        <dbReference type="SAM" id="Phobius"/>
    </source>
</evidence>
<dbReference type="InterPro" id="IPR017937">
    <property type="entry name" value="Thioredoxin_CS"/>
</dbReference>
<gene>
    <name evidence="2" type="ORF">COV54_01070</name>
</gene>
<accession>A0A2H0NEW7</accession>